<dbReference type="PROSITE" id="PS50885">
    <property type="entry name" value="HAMP"/>
    <property type="match status" value="1"/>
</dbReference>
<dbReference type="GO" id="GO:0016020">
    <property type="term" value="C:membrane"/>
    <property type="evidence" value="ECO:0007669"/>
    <property type="project" value="InterPro"/>
</dbReference>
<evidence type="ECO:0000259" key="5">
    <source>
        <dbReference type="PROSITE" id="PS50111"/>
    </source>
</evidence>
<keyword evidence="8" id="KW-1185">Reference proteome</keyword>
<evidence type="ECO:0000313" key="8">
    <source>
        <dbReference type="Proteomes" id="UP000007844"/>
    </source>
</evidence>
<dbReference type="GO" id="GO:0007165">
    <property type="term" value="P:signal transduction"/>
    <property type="evidence" value="ECO:0007669"/>
    <property type="project" value="UniProtKB-KW"/>
</dbReference>
<dbReference type="Pfam" id="PF00015">
    <property type="entry name" value="MCPsignal"/>
    <property type="match status" value="1"/>
</dbReference>
<keyword evidence="1 3" id="KW-0807">Transducer</keyword>
<dbReference type="InterPro" id="IPR003660">
    <property type="entry name" value="HAMP_dom"/>
</dbReference>
<dbReference type="STRING" id="690850.Desaf_1442"/>
<name>F3Z077_DESAF</name>
<keyword evidence="4" id="KW-0812">Transmembrane</keyword>
<reference evidence="7 8" key="1">
    <citation type="journal article" date="2011" name="J. Bacteriol.">
        <title>Genome sequence of the mercury-methylating and pleomorphic Desulfovibrio africanus Strain Walvis Bay.</title>
        <authorList>
            <person name="Brown S.D."/>
            <person name="Wall J.D."/>
            <person name="Kucken A.M."/>
            <person name="Gilmour C.C."/>
            <person name="Podar M."/>
            <person name="Brandt C.C."/>
            <person name="Teshima H."/>
            <person name="Detter J.C."/>
            <person name="Han C.S."/>
            <person name="Land M.L."/>
            <person name="Lucas S."/>
            <person name="Han J."/>
            <person name="Pennacchio L."/>
            <person name="Nolan M."/>
            <person name="Pitluck S."/>
            <person name="Woyke T."/>
            <person name="Goodwin L."/>
            <person name="Palumbo A.V."/>
            <person name="Elias D.A."/>
        </authorList>
    </citation>
    <scope>NUCLEOTIDE SEQUENCE [LARGE SCALE GENOMIC DNA]</scope>
    <source>
        <strain evidence="7 8">Walvis Bay</strain>
    </source>
</reference>
<dbReference type="Pfam" id="PF00672">
    <property type="entry name" value="HAMP"/>
    <property type="match status" value="1"/>
</dbReference>
<feature type="transmembrane region" description="Helical" evidence="4">
    <location>
        <begin position="12"/>
        <end position="29"/>
    </location>
</feature>
<dbReference type="SUPFAM" id="SSF58104">
    <property type="entry name" value="Methyl-accepting chemotaxis protein (MCP) signaling domain"/>
    <property type="match status" value="1"/>
</dbReference>
<evidence type="ECO:0000256" key="4">
    <source>
        <dbReference type="SAM" id="Phobius"/>
    </source>
</evidence>
<dbReference type="HOGENOM" id="CLU_000445_107_27_7"/>
<dbReference type="CDD" id="cd06225">
    <property type="entry name" value="HAMP"/>
    <property type="match status" value="1"/>
</dbReference>
<dbReference type="AlphaFoldDB" id="F3Z077"/>
<comment type="similarity">
    <text evidence="2">Belongs to the methyl-accepting chemotaxis (MCP) protein family.</text>
</comment>
<dbReference type="InterPro" id="IPR025991">
    <property type="entry name" value="Chemoreceptor_zinc-bind_dom"/>
</dbReference>
<dbReference type="eggNOG" id="COG0840">
    <property type="taxonomic scope" value="Bacteria"/>
</dbReference>
<dbReference type="Gene3D" id="1.10.287.950">
    <property type="entry name" value="Methyl-accepting chemotaxis protein"/>
    <property type="match status" value="1"/>
</dbReference>
<evidence type="ECO:0000256" key="2">
    <source>
        <dbReference type="ARBA" id="ARBA00029447"/>
    </source>
</evidence>
<dbReference type="InterPro" id="IPR004089">
    <property type="entry name" value="MCPsignal_dom"/>
</dbReference>
<accession>F3Z077</accession>
<proteinExistence type="inferred from homology"/>
<dbReference type="RefSeq" id="WP_014259567.1">
    <property type="nucleotide sequence ID" value="NC_016629.1"/>
</dbReference>
<dbReference type="Gene3D" id="6.10.340.10">
    <property type="match status" value="1"/>
</dbReference>
<evidence type="ECO:0000256" key="1">
    <source>
        <dbReference type="ARBA" id="ARBA00023224"/>
    </source>
</evidence>
<dbReference type="EMBL" id="CP003221">
    <property type="protein sequence ID" value="EGJ49779.1"/>
    <property type="molecule type" value="Genomic_DNA"/>
</dbReference>
<dbReference type="Pfam" id="PF13682">
    <property type="entry name" value="CZB"/>
    <property type="match status" value="1"/>
</dbReference>
<organism evidence="7 8">
    <name type="scientific">Desulfocurvibacter africanus subsp. africanus str. Walvis Bay</name>
    <dbReference type="NCBI Taxonomy" id="690850"/>
    <lineage>
        <taxon>Bacteria</taxon>
        <taxon>Pseudomonadati</taxon>
        <taxon>Thermodesulfobacteriota</taxon>
        <taxon>Desulfovibrionia</taxon>
        <taxon>Desulfovibrionales</taxon>
        <taxon>Desulfovibrionaceae</taxon>
        <taxon>Desulfocurvibacter</taxon>
    </lineage>
</organism>
<feature type="domain" description="Methyl-accepting transducer" evidence="5">
    <location>
        <begin position="319"/>
        <end position="555"/>
    </location>
</feature>
<sequence>MSWNDLNLGRKLTIGFGAVLALLLTIAFVSHKAQRENLDDAALATRFETMASELKNRVINHLQWTLALSEGLVFQNLANAEVVIDHRACPFAKWYYGQGRQAMEELAPSTTPLLNALEEPHRLIHESFQRIFAIYRQAGPGHAKQAQEVFATEALPNLNKFQQGLDALEAEISRRSGEIYATTTGHLQRNQLVLILISGAAILTGLLMALVIARSVTAPLRQVVAAADRIAQGDLSHGLAFGQRLDQDSSRRRDEIGALQSSFARMSASLLNVARSMEHIAQGDLTLEVQPQSERDIMGKALKSMTANLRELAGKTRDAVAVLASSVGQISASTAQLSASSSETATAVTETTATVAEARQTAQLSNEKARFVADSAQRVAEITRQGIQASEGTLEGMRLITDKMDFIAQNIVALSEKSQDIGDITSAVRGLAEQSNILAVNASIEAARAGEEGKGFAVVAAEIRSLAERSKEAIRQIRVGLEEMQKATATSVMATEEGGKAVASGRDKASAAREAILTLSESVRESGLAATQIAASSREELVGMDQVNTAMENIRQASHQNLDSANQLEESVRGISDLAKDLLKLVERYKV</sequence>
<dbReference type="Gene3D" id="1.20.120.30">
    <property type="entry name" value="Aspartate receptor, ligand-binding domain"/>
    <property type="match status" value="1"/>
</dbReference>
<keyword evidence="4" id="KW-0472">Membrane</keyword>
<feature type="domain" description="HAMP" evidence="6">
    <location>
        <begin position="214"/>
        <end position="275"/>
    </location>
</feature>
<evidence type="ECO:0000256" key="3">
    <source>
        <dbReference type="PROSITE-ProRule" id="PRU00284"/>
    </source>
</evidence>
<dbReference type="SMART" id="SM00304">
    <property type="entry name" value="HAMP"/>
    <property type="match status" value="1"/>
</dbReference>
<dbReference type="PANTHER" id="PTHR32089">
    <property type="entry name" value="METHYL-ACCEPTING CHEMOTAXIS PROTEIN MCPB"/>
    <property type="match status" value="1"/>
</dbReference>
<protein>
    <submittedName>
        <fullName evidence="7">Methyl-accepting chemotaxis sensory transducer</fullName>
    </submittedName>
</protein>
<keyword evidence="4" id="KW-1133">Transmembrane helix</keyword>
<gene>
    <name evidence="7" type="ORF">Desaf_1442</name>
</gene>
<dbReference type="Proteomes" id="UP000007844">
    <property type="component" value="Chromosome"/>
</dbReference>
<dbReference type="KEGG" id="daf:Desaf_1442"/>
<dbReference type="SMART" id="SM00283">
    <property type="entry name" value="MA"/>
    <property type="match status" value="1"/>
</dbReference>
<feature type="transmembrane region" description="Helical" evidence="4">
    <location>
        <begin position="192"/>
        <end position="213"/>
    </location>
</feature>
<dbReference type="PANTHER" id="PTHR32089:SF112">
    <property type="entry name" value="LYSOZYME-LIKE PROTEIN-RELATED"/>
    <property type="match status" value="1"/>
</dbReference>
<evidence type="ECO:0000259" key="6">
    <source>
        <dbReference type="PROSITE" id="PS50885"/>
    </source>
</evidence>
<evidence type="ECO:0000313" key="7">
    <source>
        <dbReference type="EMBL" id="EGJ49779.1"/>
    </source>
</evidence>
<dbReference type="PROSITE" id="PS50111">
    <property type="entry name" value="CHEMOTAXIS_TRANSDUC_2"/>
    <property type="match status" value="1"/>
</dbReference>